<name>A0A9K3PIJ1_9STRA</name>
<evidence type="ECO:0000256" key="5">
    <source>
        <dbReference type="ARBA" id="ARBA00023136"/>
    </source>
</evidence>
<comment type="subcellular location">
    <subcellularLocation>
        <location evidence="1">Membrane</location>
        <topology evidence="1">Multi-pass membrane protein</topology>
    </subcellularLocation>
</comment>
<keyword evidence="4 6" id="KW-1133">Transmembrane helix</keyword>
<dbReference type="PANTHER" id="PTHR11266:SF17">
    <property type="entry name" value="PROTEIN MPV17"/>
    <property type="match status" value="1"/>
</dbReference>
<dbReference type="InterPro" id="IPR007248">
    <property type="entry name" value="Mpv17_PMP22"/>
</dbReference>
<feature type="transmembrane region" description="Helical" evidence="6">
    <location>
        <begin position="60"/>
        <end position="81"/>
    </location>
</feature>
<dbReference type="OrthoDB" id="430207at2759"/>
<evidence type="ECO:0000313" key="7">
    <source>
        <dbReference type="EMBL" id="KAG7346184.1"/>
    </source>
</evidence>
<sequence>MVVPAATTVFGRLWERYTLALVARPLLVKGSTASFIFFVSDSITQQLSTSRDNQQNTYDLARAGSGAVFGVVATGWLHYWWNFLEVAVGKRIPVVTHRFTNTVTKVAIDQLVGAPIYIFTYYVITHGGKEYIASQQESNSIKATPSTLFRETCNRAAEMLPPTMLRHWTLWPAVHTLNFYYNPLHHRVLVQNLVLVGWSAYLSHLNNGGLLMTPTEEMEVAETVEIIRRESMRSSSSGPVTQHAEIYIKGGGRATPMAASRE</sequence>
<dbReference type="PANTHER" id="PTHR11266">
    <property type="entry name" value="PEROXISOMAL MEMBRANE PROTEIN 2, PXMP2 MPV17"/>
    <property type="match status" value="1"/>
</dbReference>
<protein>
    <submittedName>
        <fullName evidence="7">Mpv17 / PMP22 family protein</fullName>
    </submittedName>
</protein>
<evidence type="ECO:0000256" key="6">
    <source>
        <dbReference type="RuleBase" id="RU363053"/>
    </source>
</evidence>
<comment type="caution">
    <text evidence="7">The sequence shown here is derived from an EMBL/GenBank/DDBJ whole genome shotgun (WGS) entry which is preliminary data.</text>
</comment>
<organism evidence="7 8">
    <name type="scientific">Nitzschia inconspicua</name>
    <dbReference type="NCBI Taxonomy" id="303405"/>
    <lineage>
        <taxon>Eukaryota</taxon>
        <taxon>Sar</taxon>
        <taxon>Stramenopiles</taxon>
        <taxon>Ochrophyta</taxon>
        <taxon>Bacillariophyta</taxon>
        <taxon>Bacillariophyceae</taxon>
        <taxon>Bacillariophycidae</taxon>
        <taxon>Bacillariales</taxon>
        <taxon>Bacillariaceae</taxon>
        <taxon>Nitzschia</taxon>
    </lineage>
</organism>
<dbReference type="GO" id="GO:0005737">
    <property type="term" value="C:cytoplasm"/>
    <property type="evidence" value="ECO:0007669"/>
    <property type="project" value="TreeGrafter"/>
</dbReference>
<evidence type="ECO:0000256" key="1">
    <source>
        <dbReference type="ARBA" id="ARBA00004141"/>
    </source>
</evidence>
<proteinExistence type="inferred from homology"/>
<keyword evidence="3 6" id="KW-0812">Transmembrane</keyword>
<comment type="similarity">
    <text evidence="2 6">Belongs to the peroxisomal membrane protein PXMP2/4 family.</text>
</comment>
<evidence type="ECO:0000313" key="8">
    <source>
        <dbReference type="Proteomes" id="UP000693970"/>
    </source>
</evidence>
<evidence type="ECO:0000256" key="4">
    <source>
        <dbReference type="ARBA" id="ARBA00022989"/>
    </source>
</evidence>
<dbReference type="GO" id="GO:0016020">
    <property type="term" value="C:membrane"/>
    <property type="evidence" value="ECO:0007669"/>
    <property type="project" value="UniProtKB-SubCell"/>
</dbReference>
<feature type="transmembrane region" description="Helical" evidence="6">
    <location>
        <begin position="17"/>
        <end position="39"/>
    </location>
</feature>
<keyword evidence="8" id="KW-1185">Reference proteome</keyword>
<keyword evidence="5 6" id="KW-0472">Membrane</keyword>
<gene>
    <name evidence="7" type="ORF">IV203_005252</name>
</gene>
<evidence type="ECO:0000256" key="3">
    <source>
        <dbReference type="ARBA" id="ARBA00022692"/>
    </source>
</evidence>
<dbReference type="AlphaFoldDB" id="A0A9K3PIJ1"/>
<dbReference type="Proteomes" id="UP000693970">
    <property type="component" value="Unassembled WGS sequence"/>
</dbReference>
<accession>A0A9K3PIJ1</accession>
<reference evidence="7" key="1">
    <citation type="journal article" date="2021" name="Sci. Rep.">
        <title>Diploid genomic architecture of Nitzschia inconspicua, an elite biomass production diatom.</title>
        <authorList>
            <person name="Oliver A."/>
            <person name="Podell S."/>
            <person name="Pinowska A."/>
            <person name="Traller J.C."/>
            <person name="Smith S.R."/>
            <person name="McClure R."/>
            <person name="Beliaev A."/>
            <person name="Bohutskyi P."/>
            <person name="Hill E.A."/>
            <person name="Rabines A."/>
            <person name="Zheng H."/>
            <person name="Allen L.Z."/>
            <person name="Kuo A."/>
            <person name="Grigoriev I.V."/>
            <person name="Allen A.E."/>
            <person name="Hazlebeck D."/>
            <person name="Allen E.E."/>
        </authorList>
    </citation>
    <scope>NUCLEOTIDE SEQUENCE</scope>
    <source>
        <strain evidence="7">Hildebrandi</strain>
    </source>
</reference>
<evidence type="ECO:0000256" key="2">
    <source>
        <dbReference type="ARBA" id="ARBA00006824"/>
    </source>
</evidence>
<dbReference type="Pfam" id="PF04117">
    <property type="entry name" value="Mpv17_PMP22"/>
    <property type="match status" value="1"/>
</dbReference>
<dbReference type="EMBL" id="JAGRRH010000021">
    <property type="protein sequence ID" value="KAG7346184.1"/>
    <property type="molecule type" value="Genomic_DNA"/>
</dbReference>
<reference evidence="7" key="2">
    <citation type="submission" date="2021-04" db="EMBL/GenBank/DDBJ databases">
        <authorList>
            <person name="Podell S."/>
        </authorList>
    </citation>
    <scope>NUCLEOTIDE SEQUENCE</scope>
    <source>
        <strain evidence="7">Hildebrandi</strain>
    </source>
</reference>